<gene>
    <name evidence="3" type="ORF">C3L33_12813</name>
</gene>
<dbReference type="InterPro" id="IPR001910">
    <property type="entry name" value="Inosine/uridine_hydrolase_dom"/>
</dbReference>
<dbReference type="PANTHER" id="PTHR46692:SF1">
    <property type="entry name" value="NUCLEOSIDE HYDROLASE 3-RELATED"/>
    <property type="match status" value="1"/>
</dbReference>
<name>A0A6A4L6V5_9ERIC</name>
<evidence type="ECO:0000259" key="2">
    <source>
        <dbReference type="Pfam" id="PF01156"/>
    </source>
</evidence>
<dbReference type="OrthoDB" id="5783963at2759"/>
<feature type="domain" description="Inosine/uridine-preferring nucleoside hydrolase" evidence="2">
    <location>
        <begin position="66"/>
        <end position="215"/>
    </location>
</feature>
<dbReference type="GO" id="GO:0016799">
    <property type="term" value="F:hydrolase activity, hydrolyzing N-glycosyl compounds"/>
    <property type="evidence" value="ECO:0007669"/>
    <property type="project" value="InterPro"/>
</dbReference>
<keyword evidence="4" id="KW-1185">Reference proteome</keyword>
<accession>A0A6A4L6V5</accession>
<dbReference type="Proteomes" id="UP000428333">
    <property type="component" value="Linkage Group LG07"/>
</dbReference>
<organism evidence="3 4">
    <name type="scientific">Rhododendron williamsianum</name>
    <dbReference type="NCBI Taxonomy" id="262921"/>
    <lineage>
        <taxon>Eukaryota</taxon>
        <taxon>Viridiplantae</taxon>
        <taxon>Streptophyta</taxon>
        <taxon>Embryophyta</taxon>
        <taxon>Tracheophyta</taxon>
        <taxon>Spermatophyta</taxon>
        <taxon>Magnoliopsida</taxon>
        <taxon>eudicotyledons</taxon>
        <taxon>Gunneridae</taxon>
        <taxon>Pentapetalae</taxon>
        <taxon>asterids</taxon>
        <taxon>Ericales</taxon>
        <taxon>Ericaceae</taxon>
        <taxon>Ericoideae</taxon>
        <taxon>Rhodoreae</taxon>
        <taxon>Rhododendron</taxon>
    </lineage>
</organism>
<evidence type="ECO:0000256" key="1">
    <source>
        <dbReference type="ARBA" id="ARBA00009176"/>
    </source>
</evidence>
<comment type="similarity">
    <text evidence="1">Belongs to the IUNH family.</text>
</comment>
<proteinExistence type="inferred from homology"/>
<dbReference type="EMBL" id="QEFC01001863">
    <property type="protein sequence ID" value="KAE9455273.1"/>
    <property type="molecule type" value="Genomic_DNA"/>
</dbReference>
<dbReference type="SUPFAM" id="SSF53590">
    <property type="entry name" value="Nucleoside hydrolase"/>
    <property type="match status" value="1"/>
</dbReference>
<evidence type="ECO:0000313" key="4">
    <source>
        <dbReference type="Proteomes" id="UP000428333"/>
    </source>
</evidence>
<dbReference type="PANTHER" id="PTHR46692">
    <property type="entry name" value="INOSINE-URIDINE PREFERRING NUCLEOSIDE HYDROLASE FAMILY PROTEIN"/>
    <property type="match status" value="1"/>
</dbReference>
<sequence>MHKSRDPNGENDFAEMEFMNITVVTSNKPYGVSDGSNPFFDGLKIPKYTAENSVKFGAPRDTDHPELRQPLALEVWKSVLKSLDSGSKITILANGPLTNLANIILSDKNTSSLIQDVYIVGGNINYNNTDKGNVFTIPSNEYAEFNMFLDPLAAKTVFHSGLDITLIPLGIQRKVCAFPKILERLHVTKRTPEAVFARRLISRLHRLQLEHHRYQHMVWHATVVVRNFCY</sequence>
<dbReference type="Gene3D" id="3.90.245.10">
    <property type="entry name" value="Ribonucleoside hydrolase-like"/>
    <property type="match status" value="1"/>
</dbReference>
<dbReference type="Pfam" id="PF01156">
    <property type="entry name" value="IU_nuc_hydro"/>
    <property type="match status" value="1"/>
</dbReference>
<evidence type="ECO:0000313" key="3">
    <source>
        <dbReference type="EMBL" id="KAE9455273.1"/>
    </source>
</evidence>
<dbReference type="InterPro" id="IPR036452">
    <property type="entry name" value="Ribo_hydro-like"/>
</dbReference>
<comment type="caution">
    <text evidence="3">The sequence shown here is derived from an EMBL/GenBank/DDBJ whole genome shotgun (WGS) entry which is preliminary data.</text>
</comment>
<reference evidence="3 4" key="1">
    <citation type="journal article" date="2019" name="Genome Biol. Evol.">
        <title>The Rhododendron genome and chromosomal organization provide insight into shared whole-genome duplications across the heath family (Ericaceae).</title>
        <authorList>
            <person name="Soza V.L."/>
            <person name="Lindsley D."/>
            <person name="Waalkes A."/>
            <person name="Ramage E."/>
            <person name="Patwardhan R.P."/>
            <person name="Burton J.N."/>
            <person name="Adey A."/>
            <person name="Kumar A."/>
            <person name="Qiu R."/>
            <person name="Shendure J."/>
            <person name="Hall B."/>
        </authorList>
    </citation>
    <scope>NUCLEOTIDE SEQUENCE [LARGE SCALE GENOMIC DNA]</scope>
    <source>
        <strain evidence="3">RSF 1966-606</strain>
    </source>
</reference>
<dbReference type="AlphaFoldDB" id="A0A6A4L6V5"/>
<protein>
    <recommendedName>
        <fullName evidence="2">Inosine/uridine-preferring nucleoside hydrolase domain-containing protein</fullName>
    </recommendedName>
</protein>
<feature type="non-terminal residue" evidence="3">
    <location>
        <position position="1"/>
    </location>
</feature>